<comment type="catalytic activity">
    <reaction evidence="8">
        <text>a cholesterol ester + H2O = cholesterol + a fatty acid + H(+)</text>
        <dbReference type="Rhea" id="RHEA:36403"/>
        <dbReference type="ChEBI" id="CHEBI:15377"/>
        <dbReference type="ChEBI" id="CHEBI:15378"/>
        <dbReference type="ChEBI" id="CHEBI:16113"/>
        <dbReference type="ChEBI" id="CHEBI:17002"/>
        <dbReference type="ChEBI" id="CHEBI:28868"/>
        <dbReference type="EC" id="3.1.1.13"/>
    </reaction>
    <physiologicalReaction direction="left-to-right" evidence="8">
        <dbReference type="Rhea" id="RHEA:36404"/>
    </physiologicalReaction>
</comment>
<dbReference type="InterPro" id="IPR019363">
    <property type="entry name" value="LDAH"/>
</dbReference>
<evidence type="ECO:0000256" key="4">
    <source>
        <dbReference type="ARBA" id="ARBA00022677"/>
    </source>
</evidence>
<dbReference type="GO" id="GO:0005811">
    <property type="term" value="C:lipid droplet"/>
    <property type="evidence" value="ECO:0007669"/>
    <property type="project" value="UniProtKB-SubCell"/>
</dbReference>
<dbReference type="OrthoDB" id="448051at2759"/>
<reference evidence="9 10" key="1">
    <citation type="submission" date="2015-12" db="EMBL/GenBank/DDBJ databases">
        <title>The genome of Folsomia candida.</title>
        <authorList>
            <person name="Faddeeva A."/>
            <person name="Derks M.F."/>
            <person name="Anvar Y."/>
            <person name="Smit S."/>
            <person name="Van Straalen N."/>
            <person name="Roelofs D."/>
        </authorList>
    </citation>
    <scope>NUCLEOTIDE SEQUENCE [LARGE SCALE GENOMIC DNA]</scope>
    <source>
        <strain evidence="9 10">VU population</strain>
        <tissue evidence="9">Whole body</tissue>
    </source>
</reference>
<dbReference type="EC" id="3.1.1.13" evidence="7"/>
<keyword evidence="5 9" id="KW-0378">Hydrolase</keyword>
<dbReference type="PANTHER" id="PTHR13390:SF0">
    <property type="entry name" value="LIPID DROPLET-ASSOCIATED HYDROLASE"/>
    <property type="match status" value="1"/>
</dbReference>
<name>A0A226F0N1_FOLCA</name>
<gene>
    <name evidence="9" type="ORF">Fcan01_01841</name>
</gene>
<dbReference type="Proteomes" id="UP000198287">
    <property type="component" value="Unassembled WGS sequence"/>
</dbReference>
<dbReference type="GO" id="GO:0019915">
    <property type="term" value="P:lipid storage"/>
    <property type="evidence" value="ECO:0007669"/>
    <property type="project" value="InterPro"/>
</dbReference>
<dbReference type="EMBL" id="LNIX01000001">
    <property type="protein sequence ID" value="OXA63323.1"/>
    <property type="molecule type" value="Genomic_DNA"/>
</dbReference>
<dbReference type="InterPro" id="IPR029058">
    <property type="entry name" value="AB_hydrolase_fold"/>
</dbReference>
<keyword evidence="10" id="KW-1185">Reference proteome</keyword>
<evidence type="ECO:0000256" key="5">
    <source>
        <dbReference type="ARBA" id="ARBA00022801"/>
    </source>
</evidence>
<sequence>METFKTVRGVPTKVVCYGKHVDDDLNDVNFLILVFPGNPGLVDYYKEFMTEIHRFLSDKYPDTPIPVWAISHAGHQRDDLAHHLFPSLEENEHLYSLEGQCNHKFEFVKEYIPSHIKVTGIGHSIGCKAWSEVIKMLDVARGTVVDPQVVIDEKIPESLPEVVKCFMLFPTLEHMAKTPNGKWFTGLIPYYGFLEPFVRLVTVLPTLFHRMMLNVYFFGKSVPDSVKRTSLQIFRSDIFHKILYMAKCEMEFVLDLDVATLDRNLDKLFFCFSQTDGWMPLEYVDDMKNKFPKMKFQICERGVEHAFVIKHSVLIAEAICSQLDIYNK</sequence>
<evidence type="ECO:0000256" key="3">
    <source>
        <dbReference type="ARBA" id="ARBA00019242"/>
    </source>
</evidence>
<accession>A0A226F0N1</accession>
<dbReference type="SUPFAM" id="SSF53474">
    <property type="entry name" value="alpha/beta-Hydrolases"/>
    <property type="match status" value="1"/>
</dbReference>
<evidence type="ECO:0000256" key="1">
    <source>
        <dbReference type="ARBA" id="ARBA00004502"/>
    </source>
</evidence>
<protein>
    <recommendedName>
        <fullName evidence="3">Lipid droplet-associated hydrolase</fullName>
        <ecNumber evidence="7">3.1.1.13</ecNumber>
    </recommendedName>
    <alternativeName>
        <fullName evidence="6">Lipid droplet-associated serine hydrolase</fullName>
    </alternativeName>
</protein>
<evidence type="ECO:0000256" key="2">
    <source>
        <dbReference type="ARBA" id="ARBA00008300"/>
    </source>
</evidence>
<organism evidence="9 10">
    <name type="scientific">Folsomia candida</name>
    <name type="common">Springtail</name>
    <dbReference type="NCBI Taxonomy" id="158441"/>
    <lineage>
        <taxon>Eukaryota</taxon>
        <taxon>Metazoa</taxon>
        <taxon>Ecdysozoa</taxon>
        <taxon>Arthropoda</taxon>
        <taxon>Hexapoda</taxon>
        <taxon>Collembola</taxon>
        <taxon>Entomobryomorpha</taxon>
        <taxon>Isotomoidea</taxon>
        <taxon>Isotomidae</taxon>
        <taxon>Proisotominae</taxon>
        <taxon>Folsomia</taxon>
    </lineage>
</organism>
<evidence type="ECO:0000256" key="7">
    <source>
        <dbReference type="ARBA" id="ARBA00039150"/>
    </source>
</evidence>
<dbReference type="AlphaFoldDB" id="A0A226F0N1"/>
<comment type="subcellular location">
    <subcellularLocation>
        <location evidence="1">Lipid droplet</location>
    </subcellularLocation>
</comment>
<dbReference type="GO" id="GO:0004771">
    <property type="term" value="F:sterol ester esterase activity"/>
    <property type="evidence" value="ECO:0007669"/>
    <property type="project" value="UniProtKB-EC"/>
</dbReference>
<dbReference type="Pfam" id="PF10230">
    <property type="entry name" value="LIDHydrolase"/>
    <property type="match status" value="1"/>
</dbReference>
<comment type="caution">
    <text evidence="9">The sequence shown here is derived from an EMBL/GenBank/DDBJ whole genome shotgun (WGS) entry which is preliminary data.</text>
</comment>
<proteinExistence type="inferred from homology"/>
<evidence type="ECO:0000256" key="8">
    <source>
        <dbReference type="ARBA" id="ARBA00049527"/>
    </source>
</evidence>
<dbReference type="PANTHER" id="PTHR13390">
    <property type="entry name" value="LIPASE"/>
    <property type="match status" value="1"/>
</dbReference>
<keyword evidence="4" id="KW-0551">Lipid droplet</keyword>
<evidence type="ECO:0000313" key="9">
    <source>
        <dbReference type="EMBL" id="OXA63323.1"/>
    </source>
</evidence>
<dbReference type="OMA" id="NEGFYAH"/>
<comment type="similarity">
    <text evidence="2">Belongs to the AB hydrolase superfamily. LDAH family.</text>
</comment>
<evidence type="ECO:0000256" key="6">
    <source>
        <dbReference type="ARBA" id="ARBA00031924"/>
    </source>
</evidence>
<evidence type="ECO:0000313" key="10">
    <source>
        <dbReference type="Proteomes" id="UP000198287"/>
    </source>
</evidence>